<protein>
    <submittedName>
        <fullName evidence="2">Uncharacterized protein</fullName>
    </submittedName>
</protein>
<feature type="region of interest" description="Disordered" evidence="1">
    <location>
        <begin position="105"/>
        <end position="125"/>
    </location>
</feature>
<name>A0ABZ0QQN8_9FIRM</name>
<reference evidence="2 3" key="1">
    <citation type="submission" date="2023-08" db="EMBL/GenBank/DDBJ databases">
        <title>Genome sequence of Thermaerobacter compostii strain Ins1, a spore-forming filamentous bacterium isolated from a deep geothermal reservoir.</title>
        <authorList>
            <person name="Bregnard D."/>
            <person name="Gonzalez D."/>
            <person name="Junier P."/>
        </authorList>
    </citation>
    <scope>NUCLEOTIDE SEQUENCE [LARGE SCALE GENOMIC DNA]</scope>
    <source>
        <strain evidence="2 3">Ins1</strain>
    </source>
</reference>
<evidence type="ECO:0000256" key="1">
    <source>
        <dbReference type="SAM" id="MobiDB-lite"/>
    </source>
</evidence>
<dbReference type="RefSeq" id="WP_318751288.1">
    <property type="nucleotide sequence ID" value="NZ_CP132508.1"/>
</dbReference>
<evidence type="ECO:0000313" key="2">
    <source>
        <dbReference type="EMBL" id="WPD19814.1"/>
    </source>
</evidence>
<accession>A0ABZ0QQN8</accession>
<evidence type="ECO:0000313" key="3">
    <source>
        <dbReference type="Proteomes" id="UP001304683"/>
    </source>
</evidence>
<sequence>MCRAIEAGDWAGVEAALRQTLRGRRGPARERLLRLRGSLREHGDGIVASGDAPRLGAIEAEVFHVLARRMKRYGARWSERGADPLARRLSERVDPYWCARRPTPADFARRAAGDTPGRSTRDSSA</sequence>
<gene>
    <name evidence="2" type="ORF">Q5761_03920</name>
</gene>
<proteinExistence type="predicted"/>
<keyword evidence="3" id="KW-1185">Reference proteome</keyword>
<organism evidence="2 3">
    <name type="scientific">Thermaerobacter composti</name>
    <dbReference type="NCBI Taxonomy" id="554949"/>
    <lineage>
        <taxon>Bacteria</taxon>
        <taxon>Bacillati</taxon>
        <taxon>Bacillota</taxon>
        <taxon>Clostridia</taxon>
        <taxon>Eubacteriales</taxon>
        <taxon>Clostridiales Family XVII. Incertae Sedis</taxon>
        <taxon>Thermaerobacter</taxon>
    </lineage>
</organism>
<dbReference type="EMBL" id="CP132508">
    <property type="protein sequence ID" value="WPD19814.1"/>
    <property type="molecule type" value="Genomic_DNA"/>
</dbReference>
<dbReference type="Proteomes" id="UP001304683">
    <property type="component" value="Chromosome"/>
</dbReference>